<name>A0ABU5IHL4_9BURK</name>
<reference evidence="2 3" key="1">
    <citation type="submission" date="2023-11" db="EMBL/GenBank/DDBJ databases">
        <title>Draft genome of Azohydromonas lata strain H1 (DSM1123), a polyhydroxyalkanoate producer.</title>
        <authorList>
            <person name="Traversa D."/>
            <person name="D'Addabbo P."/>
            <person name="Pazzani C."/>
            <person name="Manzari C."/>
            <person name="Chiara M."/>
            <person name="Scrascia M."/>
        </authorList>
    </citation>
    <scope>NUCLEOTIDE SEQUENCE [LARGE SCALE GENOMIC DNA]</scope>
    <source>
        <strain evidence="2 3">H1</strain>
    </source>
</reference>
<evidence type="ECO:0000313" key="2">
    <source>
        <dbReference type="EMBL" id="MDZ5458274.1"/>
    </source>
</evidence>
<feature type="transmembrane region" description="Helical" evidence="1">
    <location>
        <begin position="78"/>
        <end position="101"/>
    </location>
</feature>
<feature type="transmembrane region" description="Helical" evidence="1">
    <location>
        <begin position="107"/>
        <end position="126"/>
    </location>
</feature>
<feature type="transmembrane region" description="Helical" evidence="1">
    <location>
        <begin position="165"/>
        <end position="183"/>
    </location>
</feature>
<keyword evidence="1" id="KW-0472">Membrane</keyword>
<dbReference type="EMBL" id="JAXOJX010000028">
    <property type="protein sequence ID" value="MDZ5458274.1"/>
    <property type="molecule type" value="Genomic_DNA"/>
</dbReference>
<keyword evidence="3" id="KW-1185">Reference proteome</keyword>
<feature type="transmembrane region" description="Helical" evidence="1">
    <location>
        <begin position="138"/>
        <end position="159"/>
    </location>
</feature>
<feature type="transmembrane region" description="Helical" evidence="1">
    <location>
        <begin position="17"/>
        <end position="39"/>
    </location>
</feature>
<keyword evidence="1" id="KW-1133">Transmembrane helix</keyword>
<evidence type="ECO:0000313" key="3">
    <source>
        <dbReference type="Proteomes" id="UP001293718"/>
    </source>
</evidence>
<dbReference type="Proteomes" id="UP001293718">
    <property type="component" value="Unassembled WGS sequence"/>
</dbReference>
<evidence type="ECO:0000256" key="1">
    <source>
        <dbReference type="SAM" id="Phobius"/>
    </source>
</evidence>
<organism evidence="2 3">
    <name type="scientific">Azohydromonas lata</name>
    <dbReference type="NCBI Taxonomy" id="45677"/>
    <lineage>
        <taxon>Bacteria</taxon>
        <taxon>Pseudomonadati</taxon>
        <taxon>Pseudomonadota</taxon>
        <taxon>Betaproteobacteria</taxon>
        <taxon>Burkholderiales</taxon>
        <taxon>Sphaerotilaceae</taxon>
        <taxon>Azohydromonas</taxon>
    </lineage>
</organism>
<accession>A0ABU5IHL4</accession>
<gene>
    <name evidence="2" type="ORF">SM757_16990</name>
</gene>
<dbReference type="InterPro" id="IPR010266">
    <property type="entry name" value="NnrS"/>
</dbReference>
<dbReference type="RefSeq" id="WP_322466400.1">
    <property type="nucleotide sequence ID" value="NZ_JAXOJX010000028.1"/>
</dbReference>
<sequence length="203" mass="21471">PFMGDAAPRLDARWPAWLLWSLAGVMALQGVLRAVALLLGPLPGVLDAAASVALGGAGVLLLGLWTRWRRLPAVRQRLPAMLLRGVFWLAVALLLSALGAADAALHAYTLGFLGTLLLAMASRVACAQIGRAVVADEVLWALFHLLQAAVLARVAWGLWPAGAAWLLPVAAGAWALVSLVWLLRYGWWLGRAARETGRPGAGL</sequence>
<protein>
    <submittedName>
        <fullName evidence="2">NnrS family protein</fullName>
    </submittedName>
</protein>
<comment type="caution">
    <text evidence="2">The sequence shown here is derived from an EMBL/GenBank/DDBJ whole genome shotgun (WGS) entry which is preliminary data.</text>
</comment>
<dbReference type="Pfam" id="PF05940">
    <property type="entry name" value="NnrS"/>
    <property type="match status" value="1"/>
</dbReference>
<feature type="transmembrane region" description="Helical" evidence="1">
    <location>
        <begin position="45"/>
        <end position="66"/>
    </location>
</feature>
<feature type="non-terminal residue" evidence="2">
    <location>
        <position position="1"/>
    </location>
</feature>
<keyword evidence="1" id="KW-0812">Transmembrane</keyword>
<proteinExistence type="predicted"/>